<dbReference type="AlphaFoldDB" id="A0AAU8DU21"/>
<dbReference type="PROSITE" id="PS51318">
    <property type="entry name" value="TAT"/>
    <property type="match status" value="1"/>
</dbReference>
<dbReference type="PANTHER" id="PTHR43737:SF1">
    <property type="entry name" value="DUF1501 DOMAIN-CONTAINING PROTEIN"/>
    <property type="match status" value="1"/>
</dbReference>
<dbReference type="PANTHER" id="PTHR43737">
    <property type="entry name" value="BLL7424 PROTEIN"/>
    <property type="match status" value="1"/>
</dbReference>
<dbReference type="InterPro" id="IPR006311">
    <property type="entry name" value="TAT_signal"/>
</dbReference>
<gene>
    <name evidence="1" type="ORF">ABLG96_06095</name>
</gene>
<dbReference type="EMBL" id="CP159218">
    <property type="protein sequence ID" value="XCG64879.1"/>
    <property type="molecule type" value="Genomic_DNA"/>
</dbReference>
<dbReference type="InterPro" id="IPR010869">
    <property type="entry name" value="DUF1501"/>
</dbReference>
<name>A0AAU8DU21_9ACTN</name>
<organism evidence="1">
    <name type="scientific">Nakamurella sp. A5-74</name>
    <dbReference type="NCBI Taxonomy" id="3158264"/>
    <lineage>
        <taxon>Bacteria</taxon>
        <taxon>Bacillati</taxon>
        <taxon>Actinomycetota</taxon>
        <taxon>Actinomycetes</taxon>
        <taxon>Nakamurellales</taxon>
        <taxon>Nakamurellaceae</taxon>
        <taxon>Nakamurella</taxon>
    </lineage>
</organism>
<accession>A0AAU8DU21</accession>
<evidence type="ECO:0000313" key="1">
    <source>
        <dbReference type="EMBL" id="XCG64879.1"/>
    </source>
</evidence>
<dbReference type="Pfam" id="PF07394">
    <property type="entry name" value="DUF1501"/>
    <property type="match status" value="1"/>
</dbReference>
<reference evidence="1" key="1">
    <citation type="submission" date="2024-05" db="EMBL/GenBank/DDBJ databases">
        <authorList>
            <person name="Cai S.Y."/>
            <person name="Jin L.M."/>
            <person name="Li H.R."/>
        </authorList>
    </citation>
    <scope>NUCLEOTIDE SEQUENCE</scope>
    <source>
        <strain evidence="1">A5-74</strain>
    </source>
</reference>
<dbReference type="RefSeq" id="WP_353650491.1">
    <property type="nucleotide sequence ID" value="NZ_CP159218.1"/>
</dbReference>
<proteinExistence type="predicted"/>
<sequence length="468" mass="47929">MTDPIAPAAPDGVLASLHPDCPDWRRLGPTPRDAAVRALGAAVEIDAQNRDQQWSKGFTRRRLIQGGAAVGVASIASQLVTSRVSFAANAAAIPGTLIVVFLRGGMDGLSVLQPASAATGLNVLAGKRSRLLSPTSKLLTLTGGLAGFGLHPSLAALKPLIAAGRFAAIPAVSTPDVSRSHFQAQDCLERGGSGETGTGTGWLDRVLQQSGAGTTFRAVASSSRLPRSLVGSNNAVVVPDLSEMSLDTDQPAATIAALRSLYTGVGGPTGLQASIALGASVTASALAAREKADIEANRRPVYPANSFAGDLRTLATMISANIGVRVGSIDVGGWDMHTDLIGDMPTLLKSVADGLSVFFRDLGAKADTTTVVVMSEFGRRMEQNDNAGADHGHGGVALVMGGGVRGGVRGRWAGLGPSVLDHGDVPGTNDYRTVLGEVVGKRLGLTASQVGQVFPGFPIGGLRLGVMR</sequence>
<protein>
    <submittedName>
        <fullName evidence="1">DUF1501 domain-containing protein</fullName>
    </submittedName>
</protein>